<evidence type="ECO:0000256" key="2">
    <source>
        <dbReference type="SAM" id="Phobius"/>
    </source>
</evidence>
<evidence type="ECO:0000313" key="3">
    <source>
        <dbReference type="EMBL" id="CAH0106141.1"/>
    </source>
</evidence>
<keyword evidence="2" id="KW-1133">Transmembrane helix</keyword>
<proteinExistence type="predicted"/>
<accession>A0A8J2RQP1</accession>
<organism evidence="3 4">
    <name type="scientific">Daphnia galeata</name>
    <dbReference type="NCBI Taxonomy" id="27404"/>
    <lineage>
        <taxon>Eukaryota</taxon>
        <taxon>Metazoa</taxon>
        <taxon>Ecdysozoa</taxon>
        <taxon>Arthropoda</taxon>
        <taxon>Crustacea</taxon>
        <taxon>Branchiopoda</taxon>
        <taxon>Diplostraca</taxon>
        <taxon>Cladocera</taxon>
        <taxon>Anomopoda</taxon>
        <taxon>Daphniidae</taxon>
        <taxon>Daphnia</taxon>
    </lineage>
</organism>
<evidence type="ECO:0000256" key="1">
    <source>
        <dbReference type="SAM" id="MobiDB-lite"/>
    </source>
</evidence>
<feature type="compositionally biased region" description="Basic and acidic residues" evidence="1">
    <location>
        <begin position="174"/>
        <end position="193"/>
    </location>
</feature>
<sequence>MIGMAWENTLLASRILPPSYTPIEVATNRSQDASLMLEQDGRLTLLIILTTSAGLAIVLLFFIFLRIGCLRGQSCIGRYKDRHDRSACPLTTVVLDDHASISKSLAASQQTIQTTFTQTRNDPPGSDNYTIKLVDDDLIVEDSSGCGELATKTAATPTATLKLKMPNLLREEFSQEKRHDNDSSSSQQKEHSTNDGGDAIQSGFLNLKIWLSGMKSKDLATLGGELPCGSNKSTERGAEDDVVHLQQQQMTPLETKSLCGSPQHRYGRSPTSNVELIATQKQQIMARFGQHIPGFGFTQSKSSCLFEDEDDNDDDGLMLAESGHVPPSNYSYRNGNQFEYMGGPYGYVDPIYSHQLANNNSNRHPGVSHRETSSKSFQCNGRINNSVRLEELDIVQHAAGQRPSLFEQHQSISIRRQGESSAAHHQPQPVLLLLPTLVRSAESLVVLSK</sequence>
<keyword evidence="2" id="KW-0472">Membrane</keyword>
<dbReference type="OrthoDB" id="6359244at2759"/>
<feature type="region of interest" description="Disordered" evidence="1">
    <location>
        <begin position="358"/>
        <end position="378"/>
    </location>
</feature>
<feature type="transmembrane region" description="Helical" evidence="2">
    <location>
        <begin position="43"/>
        <end position="65"/>
    </location>
</feature>
<dbReference type="Proteomes" id="UP000789390">
    <property type="component" value="Unassembled WGS sequence"/>
</dbReference>
<protein>
    <submittedName>
        <fullName evidence="3">Uncharacterized protein</fullName>
    </submittedName>
</protein>
<reference evidence="3" key="1">
    <citation type="submission" date="2021-11" db="EMBL/GenBank/DDBJ databases">
        <authorList>
            <person name="Schell T."/>
        </authorList>
    </citation>
    <scope>NUCLEOTIDE SEQUENCE</scope>
    <source>
        <strain evidence="3">M5</strain>
    </source>
</reference>
<comment type="caution">
    <text evidence="3">The sequence shown here is derived from an EMBL/GenBank/DDBJ whole genome shotgun (WGS) entry which is preliminary data.</text>
</comment>
<dbReference type="EMBL" id="CAKKLH010000223">
    <property type="protein sequence ID" value="CAH0106141.1"/>
    <property type="molecule type" value="Genomic_DNA"/>
</dbReference>
<keyword evidence="2" id="KW-0812">Transmembrane</keyword>
<feature type="region of interest" description="Disordered" evidence="1">
    <location>
        <begin position="174"/>
        <end position="199"/>
    </location>
</feature>
<dbReference type="AlphaFoldDB" id="A0A8J2RQP1"/>
<gene>
    <name evidence="3" type="ORF">DGAL_LOCUS9292</name>
</gene>
<keyword evidence="4" id="KW-1185">Reference proteome</keyword>
<name>A0A8J2RQP1_9CRUS</name>
<evidence type="ECO:0000313" key="4">
    <source>
        <dbReference type="Proteomes" id="UP000789390"/>
    </source>
</evidence>